<evidence type="ECO:0000256" key="1">
    <source>
        <dbReference type="SAM" id="Phobius"/>
    </source>
</evidence>
<feature type="transmembrane region" description="Helical" evidence="1">
    <location>
        <begin position="26"/>
        <end position="45"/>
    </location>
</feature>
<dbReference type="AlphaFoldDB" id="A0A3R8LAT5"/>
<dbReference type="EMBL" id="RRUC01000040">
    <property type="protein sequence ID" value="RRN01662.1"/>
    <property type="molecule type" value="Genomic_DNA"/>
</dbReference>
<comment type="caution">
    <text evidence="2">The sequence shown here is derived from an EMBL/GenBank/DDBJ whole genome shotgun (WGS) entry which is preliminary data.</text>
</comment>
<evidence type="ECO:0000313" key="2">
    <source>
        <dbReference type="EMBL" id="RRN01662.1"/>
    </source>
</evidence>
<dbReference type="RefSeq" id="WP_125135185.1">
    <property type="nucleotide sequence ID" value="NZ_RRUC01000040.1"/>
</dbReference>
<organism evidence="2 3">
    <name type="scientific">Bibersteinia trehalosi</name>
    <name type="common">Pasteurella trehalosi</name>
    <dbReference type="NCBI Taxonomy" id="47735"/>
    <lineage>
        <taxon>Bacteria</taxon>
        <taxon>Pseudomonadati</taxon>
        <taxon>Pseudomonadota</taxon>
        <taxon>Gammaproteobacteria</taxon>
        <taxon>Pasteurellales</taxon>
        <taxon>Pasteurellaceae</taxon>
        <taxon>Bibersteinia</taxon>
    </lineage>
</organism>
<keyword evidence="1" id="KW-0812">Transmembrane</keyword>
<accession>A0A3R8LAT5</accession>
<sequence length="187" mass="22244">MNFILKEITSLCKELKECAKANPKKVLFIIGILIYTFWDVVLVEVTMPYRCAKWKNTEANIFISKEEWQKKYPKINNTEKNDIWLRLYEIEEKSPQYSKKIWYDGIEYELLTISKKYPNMVSYYYVDPSPIFRVNKNLYYDIDSSKPIANFNIVIGEYQMALNGTGVGQVFCENDRFYDLVDIIHSY</sequence>
<gene>
    <name evidence="2" type="ORF">EIM44_09060</name>
</gene>
<dbReference type="Proteomes" id="UP000276010">
    <property type="component" value="Unassembled WGS sequence"/>
</dbReference>
<proteinExistence type="predicted"/>
<keyword evidence="1" id="KW-1133">Transmembrane helix</keyword>
<evidence type="ECO:0000313" key="3">
    <source>
        <dbReference type="Proteomes" id="UP000276010"/>
    </source>
</evidence>
<reference evidence="2 3" key="1">
    <citation type="submission" date="2018-11" db="EMBL/GenBank/DDBJ databases">
        <title>Whole genome sequence of Bibersteinia trehalosi strain OADDL-BT1 an multidrug resistant pathogen isolate.</title>
        <authorList>
            <person name="Couger M."/>
            <person name="Ramachandran A."/>
        </authorList>
    </citation>
    <scope>NUCLEOTIDE SEQUENCE [LARGE SCALE GENOMIC DNA]</scope>
    <source>
        <strain evidence="2 3">OADDL-BT1</strain>
    </source>
</reference>
<keyword evidence="1" id="KW-0472">Membrane</keyword>
<protein>
    <submittedName>
        <fullName evidence="2">Uncharacterized protein</fullName>
    </submittedName>
</protein>
<name>A0A3R8LAT5_BIBTR</name>